<protein>
    <submittedName>
        <fullName evidence="1">Uncharacterized protein</fullName>
    </submittedName>
</protein>
<feature type="non-terminal residue" evidence="1">
    <location>
        <position position="1"/>
    </location>
</feature>
<organism evidence="1">
    <name type="scientific">marine metagenome</name>
    <dbReference type="NCBI Taxonomy" id="408172"/>
    <lineage>
        <taxon>unclassified sequences</taxon>
        <taxon>metagenomes</taxon>
        <taxon>ecological metagenomes</taxon>
    </lineage>
</organism>
<dbReference type="EMBL" id="UINC01036782">
    <property type="protein sequence ID" value="SVB31275.1"/>
    <property type="molecule type" value="Genomic_DNA"/>
</dbReference>
<accession>A0A382CYX5</accession>
<evidence type="ECO:0000313" key="1">
    <source>
        <dbReference type="EMBL" id="SVB31275.1"/>
    </source>
</evidence>
<dbReference type="AlphaFoldDB" id="A0A382CYX5"/>
<sequence>VAELAEGGRLLSDCRGKTSTAGSNPALSA</sequence>
<feature type="non-terminal residue" evidence="1">
    <location>
        <position position="29"/>
    </location>
</feature>
<gene>
    <name evidence="1" type="ORF">METZ01_LOCUS184129</name>
</gene>
<name>A0A382CYX5_9ZZZZ</name>
<proteinExistence type="predicted"/>
<reference evidence="1" key="1">
    <citation type="submission" date="2018-05" db="EMBL/GenBank/DDBJ databases">
        <authorList>
            <person name="Lanie J.A."/>
            <person name="Ng W.-L."/>
            <person name="Kazmierczak K.M."/>
            <person name="Andrzejewski T.M."/>
            <person name="Davidsen T.M."/>
            <person name="Wayne K.J."/>
            <person name="Tettelin H."/>
            <person name="Glass J.I."/>
            <person name="Rusch D."/>
            <person name="Podicherti R."/>
            <person name="Tsui H.-C.T."/>
            <person name="Winkler M.E."/>
        </authorList>
    </citation>
    <scope>NUCLEOTIDE SEQUENCE</scope>
</reference>